<accession>A0A1Y2SCF5</accession>
<protein>
    <submittedName>
        <fullName evidence="1">Uncharacterized protein</fullName>
    </submittedName>
</protein>
<sequence length="179" mass="21167">MKCLIGFFMILVSMDSFSKQNELDFKAWGDTGQWGIYYKKPDGYFNPLEIKKYKENYFSAFSYVINFLNTQNVNNDFCLIGYEFNKGIDRDGFESVIIYWKTANRLIDWEVPDGDYDELYRSIIFSKPFIDINEYVFPYKEAMNHQALWAKEGIMQIIDDCELHGQKITIKPSEVLDIK</sequence>
<name>A0A1Y2SCF5_9GAMM</name>
<comment type="caution">
    <text evidence="1">The sequence shown here is derived from an EMBL/GenBank/DDBJ whole genome shotgun (WGS) entry which is preliminary data.</text>
</comment>
<keyword evidence="2" id="KW-1185">Reference proteome</keyword>
<gene>
    <name evidence="1" type="ORF">Xvie_02278</name>
</gene>
<evidence type="ECO:0000313" key="2">
    <source>
        <dbReference type="Proteomes" id="UP000194350"/>
    </source>
</evidence>
<proteinExistence type="predicted"/>
<dbReference type="EMBL" id="MUBJ01000011">
    <property type="protein sequence ID" value="OTA15941.1"/>
    <property type="molecule type" value="Genomic_DNA"/>
</dbReference>
<reference evidence="1 2" key="1">
    <citation type="submission" date="2016-10" db="EMBL/GenBank/DDBJ databases">
        <title>Systematic genetic and metabolomic analysis of Xenorhabdus and Photorhabdus spp., highlights the requirements for a dual symbiotic and pathogenic life style.</title>
        <authorList>
            <person name="Tobias N.J."/>
            <person name="Wolff H."/>
            <person name="Djahanschiri B."/>
            <person name="Pidot S.J."/>
            <person name="Stinear T.P."/>
            <person name="Ebersberger I."/>
            <person name="Bode H.B."/>
        </authorList>
    </citation>
    <scope>NUCLEOTIDE SEQUENCE [LARGE SCALE GENOMIC DNA]</scope>
    <source>
        <strain evidence="1 2">DSM 22392</strain>
    </source>
</reference>
<organism evidence="1 2">
    <name type="scientific">Xenorhabdus vietnamensis</name>
    <dbReference type="NCBI Taxonomy" id="351656"/>
    <lineage>
        <taxon>Bacteria</taxon>
        <taxon>Pseudomonadati</taxon>
        <taxon>Pseudomonadota</taxon>
        <taxon>Gammaproteobacteria</taxon>
        <taxon>Enterobacterales</taxon>
        <taxon>Morganellaceae</taxon>
        <taxon>Xenorhabdus</taxon>
    </lineage>
</organism>
<evidence type="ECO:0000313" key="1">
    <source>
        <dbReference type="EMBL" id="OTA15941.1"/>
    </source>
</evidence>
<dbReference type="AlphaFoldDB" id="A0A1Y2SCF5"/>
<dbReference type="Proteomes" id="UP000194350">
    <property type="component" value="Unassembled WGS sequence"/>
</dbReference>